<dbReference type="SMART" id="SM00313">
    <property type="entry name" value="PXA"/>
    <property type="match status" value="1"/>
</dbReference>
<feature type="domain" description="PX" evidence="3">
    <location>
        <begin position="701"/>
        <end position="828"/>
    </location>
</feature>
<dbReference type="Pfam" id="PF00787">
    <property type="entry name" value="PX"/>
    <property type="match status" value="1"/>
</dbReference>
<dbReference type="GO" id="GO:0035091">
    <property type="term" value="F:phosphatidylinositol binding"/>
    <property type="evidence" value="ECO:0007669"/>
    <property type="project" value="InterPro"/>
</dbReference>
<dbReference type="RefSeq" id="XP_055871545.1">
    <property type="nucleotide sequence ID" value="XM_056015570.1"/>
</dbReference>
<keyword evidence="5" id="KW-1185">Reference proteome</keyword>
<dbReference type="SMART" id="SM00312">
    <property type="entry name" value="PX"/>
    <property type="match status" value="1"/>
</dbReference>
<keyword evidence="2" id="KW-1133">Transmembrane helix</keyword>
<dbReference type="PROSITE" id="PS50195">
    <property type="entry name" value="PX"/>
    <property type="match status" value="1"/>
</dbReference>
<dbReference type="OMA" id="FILLENC"/>
<evidence type="ECO:0000259" key="4">
    <source>
        <dbReference type="PROSITE" id="PS51207"/>
    </source>
</evidence>
<dbReference type="PANTHER" id="PTHR22775:SF3">
    <property type="entry name" value="SORTING NEXIN-13"/>
    <property type="match status" value="1"/>
</dbReference>
<name>A0A9W2Z8W0_BIOGL</name>
<dbReference type="InterPro" id="IPR036871">
    <property type="entry name" value="PX_dom_sf"/>
</dbReference>
<evidence type="ECO:0000256" key="2">
    <source>
        <dbReference type="SAM" id="Phobius"/>
    </source>
</evidence>
<evidence type="ECO:0000259" key="3">
    <source>
        <dbReference type="PROSITE" id="PS50195"/>
    </source>
</evidence>
<dbReference type="InterPro" id="IPR003114">
    <property type="entry name" value="Phox_assoc"/>
</dbReference>
<keyword evidence="2" id="KW-0812">Transmembrane</keyword>
<organism evidence="5 6">
    <name type="scientific">Biomphalaria glabrata</name>
    <name type="common">Bloodfluke planorb</name>
    <name type="synonym">Freshwater snail</name>
    <dbReference type="NCBI Taxonomy" id="6526"/>
    <lineage>
        <taxon>Eukaryota</taxon>
        <taxon>Metazoa</taxon>
        <taxon>Spiralia</taxon>
        <taxon>Lophotrochozoa</taxon>
        <taxon>Mollusca</taxon>
        <taxon>Gastropoda</taxon>
        <taxon>Heterobranchia</taxon>
        <taxon>Euthyneura</taxon>
        <taxon>Panpulmonata</taxon>
        <taxon>Hygrophila</taxon>
        <taxon>Lymnaeoidea</taxon>
        <taxon>Planorbidae</taxon>
        <taxon>Biomphalaria</taxon>
    </lineage>
</organism>
<dbReference type="AlphaFoldDB" id="A0A9W2Z8W0"/>
<dbReference type="Gene3D" id="3.30.1520.10">
    <property type="entry name" value="Phox-like domain"/>
    <property type="match status" value="1"/>
</dbReference>
<gene>
    <name evidence="6" type="primary">LOC106052420</name>
</gene>
<dbReference type="GeneID" id="106052420"/>
<sequence>MEAYKWLESKTNFTLDSRHTLESQCILNGKLGDIITMDSQLTNSVSDLGNLYLSGYLSVQKLSLLFLLVCFCSWICSSWTLLVVYITSVFLGLKISNIIVTQDYYCLNGLLHNIINISSLWGLDYFFNDLDLYYYILQKKDKLDNISNSHSYNSSRSISKESLAQQVNLVNDLQWIQRNKNLKKAENIPKSVVLELNSIQLLIFRDFVNSWFSPISSDSLFPKDIKQLLQQTFINLAERCYQKHTEILVIAFLQLYQHHFASFKKAKLIYERDNMKVFQNDNIKKCLTVDEAFCKKVDFHYAVQSTSNEIKYMRGIVNLLLSSLAEPHLLHGISVKILLIEILTSKIFIPAINLISDPDWLLEAIILATSQKKIILNDDWNATEEPLKLNTKINEMVTNDKFSHHIYKLKEADLIGKADYHGNNLEYLDHLKSSESHLSAQNHSPVNTFLNNIDSEYLDQKYTSPKSHVELTTDLQKDNMNAQMFMDTPSNLTEINSSKLPLTALKENSDQQEDVIDGQQNTLSGVDPNSHYLPLHQVPSLLVEGEKSYLTTSDGIAVETSNSFPKHTLLKKRITDLKSIEPQQNIKNNKCLTLFTESSTLKKELESDLYTPEVLVDDVLVESTNLISPAYIETDLISSTGLASFLSLSSSTSQVFTSLIEYTDLKPLPRDMSLNWNDTTVSKDEIEQINPSISEDMRIFQDIAIPEAFPFRDEKSSSTYSLYTIEYEALYFTEEGKSVMRTGIVKRRYREFTNLQSRLEGQQAYKKYLKNLKVPKRWPTIPFKTLDKETVETRRIFLEKYLKDLITNEAICNGPDLREFLAYEGSSHIAFVKKSPDVLVPRIDKFLMRSVSGVMDRIKMIPNIPQEMISGLKGRDISDEKLACNKIQIDPDYIEFVSDFATEQFHEADPINILMAMCNQLVNDLKEVHLTGICEDQKTDQKAEIFKVEIEDIIFDLQTHITTQDQDSDKPKCSVVLELLALGLQDHWLCRDKVLKSLQLILAKILNGALQNTVTKFTTEDQIVSYLKHLREIVWPQGHFNFGNSSLTPDMQKAFVRVEAKKCLSNFLPKLLKSVIGIKQSEDMVDLFLNSIEKQQLNKHFLYTCMDVFIEELFPEITATDFLNMLFLQLEF</sequence>
<evidence type="ECO:0000313" key="5">
    <source>
        <dbReference type="Proteomes" id="UP001165740"/>
    </source>
</evidence>
<dbReference type="InterPro" id="IPR001683">
    <property type="entry name" value="PX_dom"/>
</dbReference>
<dbReference type="Pfam" id="PF02194">
    <property type="entry name" value="PXA"/>
    <property type="match status" value="1"/>
</dbReference>
<dbReference type="InterPro" id="IPR013937">
    <property type="entry name" value="Sorting_nexin_C"/>
</dbReference>
<dbReference type="PANTHER" id="PTHR22775">
    <property type="entry name" value="SORTING NEXIN"/>
    <property type="match status" value="1"/>
</dbReference>
<dbReference type="PROSITE" id="PS51207">
    <property type="entry name" value="PXA"/>
    <property type="match status" value="1"/>
</dbReference>
<dbReference type="SUPFAM" id="SSF64268">
    <property type="entry name" value="PX domain"/>
    <property type="match status" value="1"/>
</dbReference>
<keyword evidence="2" id="KW-0472">Membrane</keyword>
<dbReference type="Proteomes" id="UP001165740">
    <property type="component" value="Chromosome 17"/>
</dbReference>
<proteinExistence type="inferred from homology"/>
<evidence type="ECO:0000313" key="6">
    <source>
        <dbReference type="RefSeq" id="XP_055871545.1"/>
    </source>
</evidence>
<feature type="transmembrane region" description="Helical" evidence="2">
    <location>
        <begin position="64"/>
        <end position="93"/>
    </location>
</feature>
<evidence type="ECO:0000256" key="1">
    <source>
        <dbReference type="ARBA" id="ARBA00010883"/>
    </source>
</evidence>
<accession>A0A9W2Z8W0</accession>
<comment type="similarity">
    <text evidence="1">Belongs to the sorting nexin family.</text>
</comment>
<reference evidence="6" key="1">
    <citation type="submission" date="2025-08" db="UniProtKB">
        <authorList>
            <consortium name="RefSeq"/>
        </authorList>
    </citation>
    <scope>IDENTIFICATION</scope>
</reference>
<dbReference type="Pfam" id="PF08628">
    <property type="entry name" value="Nexin_C"/>
    <property type="match status" value="1"/>
</dbReference>
<dbReference type="OrthoDB" id="5582218at2759"/>
<protein>
    <submittedName>
        <fullName evidence="6">Sorting nexin-19-like isoform X1</fullName>
    </submittedName>
</protein>
<feature type="domain" description="PXA" evidence="4">
    <location>
        <begin position="189"/>
        <end position="373"/>
    </location>
</feature>